<evidence type="ECO:0000256" key="1">
    <source>
        <dbReference type="SAM" id="MobiDB-lite"/>
    </source>
</evidence>
<dbReference type="InterPro" id="IPR013083">
    <property type="entry name" value="Znf_RING/FYVE/PHD"/>
</dbReference>
<dbReference type="CDD" id="cd15517">
    <property type="entry name" value="PHD_TCF19_like"/>
    <property type="match status" value="1"/>
</dbReference>
<feature type="compositionally biased region" description="Basic and acidic residues" evidence="1">
    <location>
        <begin position="42"/>
        <end position="59"/>
    </location>
</feature>
<protein>
    <submittedName>
        <fullName evidence="2">Uncharacterized protein</fullName>
    </submittedName>
</protein>
<dbReference type="AlphaFoldDB" id="A0A9N9MX68"/>
<dbReference type="InterPro" id="IPR011011">
    <property type="entry name" value="Znf_FYVE_PHD"/>
</dbReference>
<keyword evidence="3" id="KW-1185">Reference proteome</keyword>
<evidence type="ECO:0000313" key="2">
    <source>
        <dbReference type="EMBL" id="CAG9772301.1"/>
    </source>
</evidence>
<feature type="region of interest" description="Disordered" evidence="1">
    <location>
        <begin position="16"/>
        <end position="61"/>
    </location>
</feature>
<evidence type="ECO:0000313" key="3">
    <source>
        <dbReference type="Proteomes" id="UP001152799"/>
    </source>
</evidence>
<dbReference type="Gene3D" id="3.30.40.10">
    <property type="entry name" value="Zinc/RING finger domain, C3HC4 (zinc finger)"/>
    <property type="match status" value="1"/>
</dbReference>
<organism evidence="2 3">
    <name type="scientific">Ceutorhynchus assimilis</name>
    <name type="common">cabbage seed weevil</name>
    <dbReference type="NCBI Taxonomy" id="467358"/>
    <lineage>
        <taxon>Eukaryota</taxon>
        <taxon>Metazoa</taxon>
        <taxon>Ecdysozoa</taxon>
        <taxon>Arthropoda</taxon>
        <taxon>Hexapoda</taxon>
        <taxon>Insecta</taxon>
        <taxon>Pterygota</taxon>
        <taxon>Neoptera</taxon>
        <taxon>Endopterygota</taxon>
        <taxon>Coleoptera</taxon>
        <taxon>Polyphaga</taxon>
        <taxon>Cucujiformia</taxon>
        <taxon>Curculionidae</taxon>
        <taxon>Ceutorhynchinae</taxon>
        <taxon>Ceutorhynchus</taxon>
    </lineage>
</organism>
<dbReference type="EMBL" id="OU892284">
    <property type="protein sequence ID" value="CAG9772301.1"/>
    <property type="molecule type" value="Genomic_DNA"/>
</dbReference>
<name>A0A9N9MX68_9CUCU</name>
<proteinExistence type="predicted"/>
<dbReference type="OrthoDB" id="6780991at2759"/>
<dbReference type="SUPFAM" id="SSF57903">
    <property type="entry name" value="FYVE/PHD zinc finger"/>
    <property type="match status" value="1"/>
</dbReference>
<sequence length="180" mass="20641">MEQNSFFSFAPIKKKTVKPEAAKRKSRDKLSSKILTSTPMKEQLEEAEKKRRNAADKKAKSVKRNFYISEKKVKKDEKKIKKLTIKRRKLSESSSSNESESSNDLCDDDELDDVDLYEHFANAMGSEQTEELCGICNKFGRDGELWYRCIRCSTWNHAACSGADQAEGYLCDFCSPEKIK</sequence>
<accession>A0A9N9MX68</accession>
<reference evidence="2" key="1">
    <citation type="submission" date="2022-01" db="EMBL/GenBank/DDBJ databases">
        <authorList>
            <person name="King R."/>
        </authorList>
    </citation>
    <scope>NUCLEOTIDE SEQUENCE</scope>
</reference>
<feature type="compositionally biased region" description="Basic and acidic residues" evidence="1">
    <location>
        <begin position="17"/>
        <end position="31"/>
    </location>
</feature>
<gene>
    <name evidence="2" type="ORF">CEUTPL_LOCUS12719</name>
</gene>
<dbReference type="Proteomes" id="UP001152799">
    <property type="component" value="Chromosome 8"/>
</dbReference>
<feature type="region of interest" description="Disordered" evidence="1">
    <location>
        <begin position="88"/>
        <end position="108"/>
    </location>
</feature>
<feature type="compositionally biased region" description="Low complexity" evidence="1">
    <location>
        <begin position="92"/>
        <end position="104"/>
    </location>
</feature>